<proteinExistence type="predicted"/>
<evidence type="ECO:0000256" key="11">
    <source>
        <dbReference type="SAM" id="Phobius"/>
    </source>
</evidence>
<comment type="subcellular location">
    <subcellularLocation>
        <location evidence="2">Cell membrane</location>
    </subcellularLocation>
</comment>
<evidence type="ECO:0000256" key="2">
    <source>
        <dbReference type="ARBA" id="ARBA00004236"/>
    </source>
</evidence>
<evidence type="ECO:0000259" key="12">
    <source>
        <dbReference type="PROSITE" id="PS50109"/>
    </source>
</evidence>
<keyword evidence="6 11" id="KW-0812">Transmembrane</keyword>
<name>A0A2A9E437_9MICO</name>
<feature type="transmembrane region" description="Helical" evidence="11">
    <location>
        <begin position="21"/>
        <end position="46"/>
    </location>
</feature>
<dbReference type="Pfam" id="PF00512">
    <property type="entry name" value="HisKA"/>
    <property type="match status" value="1"/>
</dbReference>
<keyword evidence="4" id="KW-0597">Phosphoprotein</keyword>
<reference evidence="13 14" key="1">
    <citation type="submission" date="2017-10" db="EMBL/GenBank/DDBJ databases">
        <title>Sequencing the genomes of 1000 actinobacteria strains.</title>
        <authorList>
            <person name="Klenk H.-P."/>
        </authorList>
    </citation>
    <scope>NUCLEOTIDE SEQUENCE [LARGE SCALE GENOMIC DNA]</scope>
    <source>
        <strain evidence="13 14">DSM 18966</strain>
    </source>
</reference>
<dbReference type="SMART" id="SM00388">
    <property type="entry name" value="HisKA"/>
    <property type="match status" value="1"/>
</dbReference>
<accession>A0A2A9E437</accession>
<dbReference type="InterPro" id="IPR050428">
    <property type="entry name" value="TCS_sensor_his_kinase"/>
</dbReference>
<organism evidence="13 14">
    <name type="scientific">Sanguibacter antarcticus</name>
    <dbReference type="NCBI Taxonomy" id="372484"/>
    <lineage>
        <taxon>Bacteria</taxon>
        <taxon>Bacillati</taxon>
        <taxon>Actinomycetota</taxon>
        <taxon>Actinomycetes</taxon>
        <taxon>Micrococcales</taxon>
        <taxon>Sanguibacteraceae</taxon>
        <taxon>Sanguibacter</taxon>
    </lineage>
</organism>
<feature type="domain" description="Histidine kinase" evidence="12">
    <location>
        <begin position="192"/>
        <end position="413"/>
    </location>
</feature>
<keyword evidence="8 11" id="KW-1133">Transmembrane helix</keyword>
<evidence type="ECO:0000313" key="13">
    <source>
        <dbReference type="EMBL" id="PFG33002.1"/>
    </source>
</evidence>
<keyword evidence="5" id="KW-0808">Transferase</keyword>
<dbReference type="PANTHER" id="PTHR45436:SF5">
    <property type="entry name" value="SENSOR HISTIDINE KINASE TRCS"/>
    <property type="match status" value="1"/>
</dbReference>
<evidence type="ECO:0000313" key="14">
    <source>
        <dbReference type="Proteomes" id="UP000225548"/>
    </source>
</evidence>
<dbReference type="EC" id="2.7.13.3" evidence="3"/>
<dbReference type="InterPro" id="IPR003661">
    <property type="entry name" value="HisK_dim/P_dom"/>
</dbReference>
<evidence type="ECO:0000256" key="8">
    <source>
        <dbReference type="ARBA" id="ARBA00022989"/>
    </source>
</evidence>
<gene>
    <name evidence="13" type="ORF">ATL42_0854</name>
</gene>
<evidence type="ECO:0000256" key="9">
    <source>
        <dbReference type="ARBA" id="ARBA00023012"/>
    </source>
</evidence>
<evidence type="ECO:0000256" key="10">
    <source>
        <dbReference type="ARBA" id="ARBA00023136"/>
    </source>
</evidence>
<dbReference type="InterPro" id="IPR004358">
    <property type="entry name" value="Sig_transdc_His_kin-like_C"/>
</dbReference>
<dbReference type="Proteomes" id="UP000225548">
    <property type="component" value="Unassembled WGS sequence"/>
</dbReference>
<dbReference type="EMBL" id="PDJG01000001">
    <property type="protein sequence ID" value="PFG33002.1"/>
    <property type="molecule type" value="Genomic_DNA"/>
</dbReference>
<comment type="catalytic activity">
    <reaction evidence="1">
        <text>ATP + protein L-histidine = ADP + protein N-phospho-L-histidine.</text>
        <dbReference type="EC" id="2.7.13.3"/>
    </reaction>
</comment>
<dbReference type="InterPro" id="IPR005467">
    <property type="entry name" value="His_kinase_dom"/>
</dbReference>
<dbReference type="InterPro" id="IPR036097">
    <property type="entry name" value="HisK_dim/P_sf"/>
</dbReference>
<dbReference type="Gene3D" id="1.10.287.130">
    <property type="match status" value="1"/>
</dbReference>
<evidence type="ECO:0000256" key="5">
    <source>
        <dbReference type="ARBA" id="ARBA00022679"/>
    </source>
</evidence>
<dbReference type="CDD" id="cd00075">
    <property type="entry name" value="HATPase"/>
    <property type="match status" value="1"/>
</dbReference>
<sequence>MRRRARLTSAEDYRLRRTARLLGLQAAALVLVCLVAVGVTVVLVVAHGQAEVGERALESAARSVDDIHDAPTGMWVAIDGPHGLETSPDMPDGLPDVSVMTDVAQTGKARWTQATLGDDELTVFTARSRNRTVQAILDPRESHAEIGRLVAALAVAGGLGVVLAGLGGSWLAGRAVRPTVEALALQRRFVADASHELRTPLTLLSTRAQLLRRHARADPAVAEGSRILDDVDALLEDTRALTSILEDMLLAADARSVDLAPSDVVVIADSTVAAARATAQGREVELVRAGETSVVAAVSSVSVRRAVTALVDNAIDHAVHQVRVVVTRDGDGEAVVVRVEDDGPGILGDGGDLFERFASRRALRVGEDDRRHYGLGLALVAEVAAQHGGSVTAGPRPDGRAGAAVTLRLPVSGRARQR</sequence>
<evidence type="ECO:0000256" key="6">
    <source>
        <dbReference type="ARBA" id="ARBA00022692"/>
    </source>
</evidence>
<evidence type="ECO:0000256" key="1">
    <source>
        <dbReference type="ARBA" id="ARBA00000085"/>
    </source>
</evidence>
<comment type="caution">
    <text evidence="13">The sequence shown here is derived from an EMBL/GenBank/DDBJ whole genome shotgun (WGS) entry which is preliminary data.</text>
</comment>
<evidence type="ECO:0000256" key="3">
    <source>
        <dbReference type="ARBA" id="ARBA00012438"/>
    </source>
</evidence>
<evidence type="ECO:0000256" key="4">
    <source>
        <dbReference type="ARBA" id="ARBA00022553"/>
    </source>
</evidence>
<dbReference type="GO" id="GO:0005886">
    <property type="term" value="C:plasma membrane"/>
    <property type="evidence" value="ECO:0007669"/>
    <property type="project" value="UniProtKB-SubCell"/>
</dbReference>
<dbReference type="PROSITE" id="PS50109">
    <property type="entry name" value="HIS_KIN"/>
    <property type="match status" value="1"/>
</dbReference>
<evidence type="ECO:0000256" key="7">
    <source>
        <dbReference type="ARBA" id="ARBA00022777"/>
    </source>
</evidence>
<dbReference type="AlphaFoldDB" id="A0A2A9E437"/>
<dbReference type="SMART" id="SM00387">
    <property type="entry name" value="HATPase_c"/>
    <property type="match status" value="1"/>
</dbReference>
<dbReference type="SUPFAM" id="SSF55874">
    <property type="entry name" value="ATPase domain of HSP90 chaperone/DNA topoisomerase II/histidine kinase"/>
    <property type="match status" value="1"/>
</dbReference>
<keyword evidence="10 11" id="KW-0472">Membrane</keyword>
<keyword evidence="9" id="KW-0902">Two-component regulatory system</keyword>
<dbReference type="CDD" id="cd00082">
    <property type="entry name" value="HisKA"/>
    <property type="match status" value="1"/>
</dbReference>
<dbReference type="InterPro" id="IPR003594">
    <property type="entry name" value="HATPase_dom"/>
</dbReference>
<dbReference type="Pfam" id="PF02518">
    <property type="entry name" value="HATPase_c"/>
    <property type="match status" value="1"/>
</dbReference>
<protein>
    <recommendedName>
        <fullName evidence="3">histidine kinase</fullName>
        <ecNumber evidence="3">2.7.13.3</ecNumber>
    </recommendedName>
</protein>
<dbReference type="InterPro" id="IPR036890">
    <property type="entry name" value="HATPase_C_sf"/>
</dbReference>
<feature type="transmembrane region" description="Helical" evidence="11">
    <location>
        <begin position="149"/>
        <end position="172"/>
    </location>
</feature>
<dbReference type="GO" id="GO:0000155">
    <property type="term" value="F:phosphorelay sensor kinase activity"/>
    <property type="evidence" value="ECO:0007669"/>
    <property type="project" value="InterPro"/>
</dbReference>
<dbReference type="SUPFAM" id="SSF47384">
    <property type="entry name" value="Homodimeric domain of signal transducing histidine kinase"/>
    <property type="match status" value="1"/>
</dbReference>
<keyword evidence="14" id="KW-1185">Reference proteome</keyword>
<keyword evidence="7" id="KW-0418">Kinase</keyword>
<dbReference type="PANTHER" id="PTHR45436">
    <property type="entry name" value="SENSOR HISTIDINE KINASE YKOH"/>
    <property type="match status" value="1"/>
</dbReference>
<dbReference type="Gene3D" id="3.30.565.10">
    <property type="entry name" value="Histidine kinase-like ATPase, C-terminal domain"/>
    <property type="match status" value="1"/>
</dbReference>
<dbReference type="PRINTS" id="PR00344">
    <property type="entry name" value="BCTRLSENSOR"/>
</dbReference>